<dbReference type="VEuPathDB" id="FungiDB:VP01_2779g4"/>
<dbReference type="Proteomes" id="UP000037035">
    <property type="component" value="Unassembled WGS sequence"/>
</dbReference>
<keyword evidence="1" id="KW-0812">Transmembrane</keyword>
<reference evidence="2 3" key="1">
    <citation type="submission" date="2015-08" db="EMBL/GenBank/DDBJ databases">
        <title>Next Generation Sequencing and Analysis of the Genome of Puccinia sorghi L Schw, the Causal Agent of Maize Common Rust.</title>
        <authorList>
            <person name="Rochi L."/>
            <person name="Burguener G."/>
            <person name="Darino M."/>
            <person name="Turjanski A."/>
            <person name="Kreff E."/>
            <person name="Dieguez M.J."/>
            <person name="Sacco F."/>
        </authorList>
    </citation>
    <scope>NUCLEOTIDE SEQUENCE [LARGE SCALE GENOMIC DNA]</scope>
    <source>
        <strain evidence="2 3">RO10H11247</strain>
    </source>
</reference>
<feature type="transmembrane region" description="Helical" evidence="1">
    <location>
        <begin position="58"/>
        <end position="76"/>
    </location>
</feature>
<gene>
    <name evidence="2" type="ORF">VP01_2779g4</name>
</gene>
<name>A0A0L6V2S9_9BASI</name>
<dbReference type="AlphaFoldDB" id="A0A0L6V2S9"/>
<dbReference type="OrthoDB" id="2505401at2759"/>
<protein>
    <submittedName>
        <fullName evidence="2">Uncharacterized protein</fullName>
    </submittedName>
</protein>
<keyword evidence="1" id="KW-1133">Transmembrane helix</keyword>
<evidence type="ECO:0000256" key="1">
    <source>
        <dbReference type="SAM" id="Phobius"/>
    </source>
</evidence>
<evidence type="ECO:0000313" key="3">
    <source>
        <dbReference type="Proteomes" id="UP000037035"/>
    </source>
</evidence>
<proteinExistence type="predicted"/>
<accession>A0A0L6V2S9</accession>
<dbReference type="EMBL" id="LAVV01007700">
    <property type="protein sequence ID" value="KNZ55061.1"/>
    <property type="molecule type" value="Genomic_DNA"/>
</dbReference>
<keyword evidence="3" id="KW-1185">Reference proteome</keyword>
<organism evidence="2 3">
    <name type="scientific">Puccinia sorghi</name>
    <dbReference type="NCBI Taxonomy" id="27349"/>
    <lineage>
        <taxon>Eukaryota</taxon>
        <taxon>Fungi</taxon>
        <taxon>Dikarya</taxon>
        <taxon>Basidiomycota</taxon>
        <taxon>Pucciniomycotina</taxon>
        <taxon>Pucciniomycetes</taxon>
        <taxon>Pucciniales</taxon>
        <taxon>Pucciniaceae</taxon>
        <taxon>Puccinia</taxon>
    </lineage>
</organism>
<evidence type="ECO:0000313" key="2">
    <source>
        <dbReference type="EMBL" id="KNZ55061.1"/>
    </source>
</evidence>
<sequence>MNYCRPGCVHTQTSSPLTNGNRDESPDWVSIEIPLLHNSIFRGETKGQRCFPSAQQILFGRHVWSMILVLLVTLFVKYQPASRFGSGVPSPTSGSSTRSRMAARWAHMERGPASYANAIPEDETDNMGRGRGSDEVDPADFGALGPFRMAEGLRKAPSNFGSSLVPPLFSLPLTPVLHPTSR</sequence>
<keyword evidence="1" id="KW-0472">Membrane</keyword>
<comment type="caution">
    <text evidence="2">The sequence shown here is derived from an EMBL/GenBank/DDBJ whole genome shotgun (WGS) entry which is preliminary data.</text>
</comment>